<comment type="caution">
    <text evidence="5">The sequence shown here is derived from an EMBL/GenBank/DDBJ whole genome shotgun (WGS) entry which is preliminary data.</text>
</comment>
<feature type="chain" id="PRO_5007574410" evidence="3">
    <location>
        <begin position="22"/>
        <end position="366"/>
    </location>
</feature>
<dbReference type="InterPro" id="IPR034984">
    <property type="entry name" value="Imelysin-like_IPPA"/>
</dbReference>
<comment type="subcellular location">
    <subcellularLocation>
        <location evidence="1">Cell envelope</location>
    </subcellularLocation>
</comment>
<evidence type="ECO:0000313" key="5">
    <source>
        <dbReference type="EMBL" id="KYG75187.1"/>
    </source>
</evidence>
<protein>
    <submittedName>
        <fullName evidence="5">Peptidase M75 superfamily protein</fullName>
    </submittedName>
</protein>
<sequence>MRKIVSLFLSFALIMACSSSDGEPTEVADNFDRSAMLVNWADNIIIPSYEAYASAVADMKASTDAFTTQPSLTTLGELRNNWLQAYTAFQSVSMFEIGPAESVSLRNYTNIYPTDAAEIESFVASGDYNLTLPSTIDAQGFPALDYLLFGTADTDAEILVKLSSDSYSTYLSSLVDRIETLSSQVLSEWKGSYRDTFVSNSGSTASSSVNKLVNDFLFYYEKSLRAGKIGIPSGVFSSTPLSDRVEGLYSKEYSKGLFNASLNATINFFKGKHFESESTGESLEQYLRYLSELNSTEDLSVAIINQFEAAKSAVSQLNDNFYFQVESDNSKMLQAYDELQKNVILMKVDMFQKLNIRIDYVDADGD</sequence>
<feature type="domain" description="Imelysin-like" evidence="4">
    <location>
        <begin position="45"/>
        <end position="339"/>
    </location>
</feature>
<dbReference type="RefSeq" id="WP_068221014.1">
    <property type="nucleotide sequence ID" value="NZ_CP139724.1"/>
</dbReference>
<evidence type="ECO:0000259" key="4">
    <source>
        <dbReference type="Pfam" id="PF09375"/>
    </source>
</evidence>
<name>A0A150X8X1_9BACT</name>
<reference evidence="5 6" key="1">
    <citation type="submission" date="2016-01" db="EMBL/GenBank/DDBJ databases">
        <title>Genome sequencing of Roseivirga spongicola UST030701-084.</title>
        <authorList>
            <person name="Selvaratnam C."/>
            <person name="Thevarajoo S."/>
            <person name="Goh K.M."/>
            <person name="Ee R."/>
            <person name="Chan K.-G."/>
            <person name="Chong C.S."/>
        </authorList>
    </citation>
    <scope>NUCLEOTIDE SEQUENCE [LARGE SCALE GENOMIC DNA]</scope>
    <source>
        <strain evidence="5 6">UST030701-084</strain>
    </source>
</reference>
<keyword evidence="2 3" id="KW-0732">Signal</keyword>
<dbReference type="STRING" id="333140.AWW68_10290"/>
<accession>A0A150X8X1</accession>
<dbReference type="EMBL" id="LRPC01000023">
    <property type="protein sequence ID" value="KYG75187.1"/>
    <property type="molecule type" value="Genomic_DNA"/>
</dbReference>
<dbReference type="GO" id="GO:0030313">
    <property type="term" value="C:cell envelope"/>
    <property type="evidence" value="ECO:0007669"/>
    <property type="project" value="UniProtKB-SubCell"/>
</dbReference>
<evidence type="ECO:0000256" key="2">
    <source>
        <dbReference type="ARBA" id="ARBA00022729"/>
    </source>
</evidence>
<dbReference type="PROSITE" id="PS51257">
    <property type="entry name" value="PROKAR_LIPOPROTEIN"/>
    <property type="match status" value="1"/>
</dbReference>
<proteinExistence type="predicted"/>
<dbReference type="InterPro" id="IPR018976">
    <property type="entry name" value="Imelysin-like"/>
</dbReference>
<dbReference type="OrthoDB" id="650514at2"/>
<organism evidence="5 6">
    <name type="scientific">Roseivirga spongicola</name>
    <dbReference type="NCBI Taxonomy" id="333140"/>
    <lineage>
        <taxon>Bacteria</taxon>
        <taxon>Pseudomonadati</taxon>
        <taxon>Bacteroidota</taxon>
        <taxon>Cytophagia</taxon>
        <taxon>Cytophagales</taxon>
        <taxon>Roseivirgaceae</taxon>
        <taxon>Roseivirga</taxon>
    </lineage>
</organism>
<dbReference type="InterPro" id="IPR038352">
    <property type="entry name" value="Imelysin_sf"/>
</dbReference>
<dbReference type="Proteomes" id="UP000075606">
    <property type="component" value="Unassembled WGS sequence"/>
</dbReference>
<keyword evidence="6" id="KW-1185">Reference proteome</keyword>
<dbReference type="CDD" id="cd14659">
    <property type="entry name" value="Imelysin-like_IPPA"/>
    <property type="match status" value="1"/>
</dbReference>
<feature type="signal peptide" evidence="3">
    <location>
        <begin position="1"/>
        <end position="21"/>
    </location>
</feature>
<evidence type="ECO:0000313" key="6">
    <source>
        <dbReference type="Proteomes" id="UP000075606"/>
    </source>
</evidence>
<dbReference type="AlphaFoldDB" id="A0A150X8X1"/>
<evidence type="ECO:0000256" key="3">
    <source>
        <dbReference type="SAM" id="SignalP"/>
    </source>
</evidence>
<evidence type="ECO:0000256" key="1">
    <source>
        <dbReference type="ARBA" id="ARBA00004196"/>
    </source>
</evidence>
<dbReference type="Gene3D" id="1.20.1420.20">
    <property type="entry name" value="M75 peptidase, HXXE motif"/>
    <property type="match status" value="1"/>
</dbReference>
<gene>
    <name evidence="5" type="ORF">AWW68_10290</name>
</gene>
<dbReference type="Pfam" id="PF09375">
    <property type="entry name" value="Peptidase_M75"/>
    <property type="match status" value="1"/>
</dbReference>